<dbReference type="PANTHER" id="PTHR43576">
    <property type="entry name" value="ALPHA-L-ARABINOFURANOSIDASE C-RELATED"/>
    <property type="match status" value="1"/>
</dbReference>
<sequence length="508" mass="57498">MRVRASLHRDFIISQIDDRLYSAFIEHMGRAIYSGIYEPGHPQADLNGFRKDVLALVRDLNIPAIRYPGGNFVSAYNWEDGIGPKEQRPVRLDLAWRSKETNQVGINEFAQWAEMAGIEMMLAVNLGSRSLEDARNFAEYAIHPEGTYWSDLRRSHGVQEPYNVKMWCLGNEMDGPWQIGQKEAKEYGQLANQTAKALKALDGNIEAIVCGSSNDQMPTYPDWEREVLEECYENVDYISLHKYFGNSSRDTLNYFAKIEETGRYIQAIGGVIDFVKAKKRAKNDVYICFDEWNVWYHRREEDSKRWREWNWPEAPELLEEDYNFEDALFVAGLINEFIRRSDRVRIACIAQLVNVIAPIRAEKGGPAWRQTIYYPYQFASLYGRGTALNVAVDGPTYDCNVASDVNYLDAAAVHDEKAGMVTLFLVNRHLEEDVDLDMTLTGFANARLVEHNVMAGFGLRDTNGANNPDAVAPCKGSGIGVENSRVKGKLAALSYHVIRLDVSTGASA</sequence>
<dbReference type="OrthoDB" id="9758333at2"/>
<dbReference type="Gene3D" id="2.60.40.1180">
    <property type="entry name" value="Golgi alpha-mannosidase II"/>
    <property type="match status" value="1"/>
</dbReference>
<evidence type="ECO:0000256" key="1">
    <source>
        <dbReference type="ARBA" id="ARBA00001462"/>
    </source>
</evidence>
<dbReference type="PANTHER" id="PTHR43576:SF3">
    <property type="entry name" value="ALPHA-L-ARABINOFURANOSIDASE C"/>
    <property type="match status" value="1"/>
</dbReference>
<dbReference type="SMART" id="SM00813">
    <property type="entry name" value="Alpha-L-AF_C"/>
    <property type="match status" value="1"/>
</dbReference>
<gene>
    <name evidence="9" type="ORF">CZ787_16910</name>
</gene>
<dbReference type="EMBL" id="FUKM01000057">
    <property type="protein sequence ID" value="SJN14791.1"/>
    <property type="molecule type" value="Genomic_DNA"/>
</dbReference>
<protein>
    <recommendedName>
        <fullName evidence="4">non-reducing end alpha-L-arabinofuranosidase</fullName>
        <ecNumber evidence="4">3.2.1.55</ecNumber>
    </recommendedName>
</protein>
<name>A0A1R4I4G6_9GAMM</name>
<evidence type="ECO:0000313" key="10">
    <source>
        <dbReference type="Proteomes" id="UP000196331"/>
    </source>
</evidence>
<comment type="catalytic activity">
    <reaction evidence="1">
        <text>Hydrolysis of terminal non-reducing alpha-L-arabinofuranoside residues in alpha-L-arabinosides.</text>
        <dbReference type="EC" id="3.2.1.55"/>
    </reaction>
</comment>
<dbReference type="EC" id="3.2.1.55" evidence="4"/>
<accession>A0A1R4I4G6</accession>
<dbReference type="SUPFAM" id="SSF51445">
    <property type="entry name" value="(Trans)glycosidases"/>
    <property type="match status" value="1"/>
</dbReference>
<dbReference type="RefSeq" id="WP_087111173.1">
    <property type="nucleotide sequence ID" value="NZ_FUKM01000057.1"/>
</dbReference>
<reference evidence="9 10" key="1">
    <citation type="submission" date="2017-02" db="EMBL/GenBank/DDBJ databases">
        <authorList>
            <person name="Dridi B."/>
        </authorList>
    </citation>
    <scope>NUCLEOTIDE SEQUENCE [LARGE SCALE GENOMIC DNA]</scope>
    <source>
        <strain evidence="9 10">JB380</strain>
    </source>
</reference>
<dbReference type="InterPro" id="IPR010720">
    <property type="entry name" value="Alpha-L-AF_C"/>
</dbReference>
<comment type="similarity">
    <text evidence="2">Belongs to the glycosyl hydrolase 51 family.</text>
</comment>
<evidence type="ECO:0000256" key="2">
    <source>
        <dbReference type="ARBA" id="ARBA00007186"/>
    </source>
</evidence>
<dbReference type="Pfam" id="PF22848">
    <property type="entry name" value="ASD1_dom"/>
    <property type="match status" value="1"/>
</dbReference>
<dbReference type="InterPro" id="IPR055235">
    <property type="entry name" value="ASD1_cat"/>
</dbReference>
<keyword evidence="7 9" id="KW-0326">Glycosidase</keyword>
<organism evidence="9 10">
    <name type="scientific">Halomonas citrativorans</name>
    <dbReference type="NCBI Taxonomy" id="2742612"/>
    <lineage>
        <taxon>Bacteria</taxon>
        <taxon>Pseudomonadati</taxon>
        <taxon>Pseudomonadota</taxon>
        <taxon>Gammaproteobacteria</taxon>
        <taxon>Oceanospirillales</taxon>
        <taxon>Halomonadaceae</taxon>
        <taxon>Halomonas</taxon>
    </lineage>
</organism>
<feature type="domain" description="Alpha-L-arabinofuranosidase C-terminal" evidence="8">
    <location>
        <begin position="290"/>
        <end position="494"/>
    </location>
</feature>
<dbReference type="Pfam" id="PF06964">
    <property type="entry name" value="Alpha-L-AF_C"/>
    <property type="match status" value="1"/>
</dbReference>
<evidence type="ECO:0000256" key="6">
    <source>
        <dbReference type="ARBA" id="ARBA00023277"/>
    </source>
</evidence>
<proteinExistence type="inferred from homology"/>
<dbReference type="GO" id="GO:0000272">
    <property type="term" value="P:polysaccharide catabolic process"/>
    <property type="evidence" value="ECO:0007669"/>
    <property type="project" value="TreeGrafter"/>
</dbReference>
<keyword evidence="6" id="KW-0119">Carbohydrate metabolism</keyword>
<dbReference type="InterPro" id="IPR017853">
    <property type="entry name" value="GH"/>
</dbReference>
<evidence type="ECO:0000256" key="3">
    <source>
        <dbReference type="ARBA" id="ARBA00011165"/>
    </source>
</evidence>
<comment type="caution">
    <text evidence="9">The sequence shown here is derived from an EMBL/GenBank/DDBJ whole genome shotgun (WGS) entry which is preliminary data.</text>
</comment>
<evidence type="ECO:0000256" key="4">
    <source>
        <dbReference type="ARBA" id="ARBA00012670"/>
    </source>
</evidence>
<evidence type="ECO:0000313" key="9">
    <source>
        <dbReference type="EMBL" id="SJN14791.1"/>
    </source>
</evidence>
<dbReference type="GO" id="GO:0046556">
    <property type="term" value="F:alpha-L-arabinofuranosidase activity"/>
    <property type="evidence" value="ECO:0007669"/>
    <property type="project" value="UniProtKB-EC"/>
</dbReference>
<evidence type="ECO:0000259" key="8">
    <source>
        <dbReference type="SMART" id="SM00813"/>
    </source>
</evidence>
<dbReference type="InterPro" id="IPR013780">
    <property type="entry name" value="Glyco_hydro_b"/>
</dbReference>
<dbReference type="AlphaFoldDB" id="A0A1R4I4G6"/>
<evidence type="ECO:0000256" key="5">
    <source>
        <dbReference type="ARBA" id="ARBA00022801"/>
    </source>
</evidence>
<dbReference type="SUPFAM" id="SSF51011">
    <property type="entry name" value="Glycosyl hydrolase domain"/>
    <property type="match status" value="1"/>
</dbReference>
<dbReference type="Proteomes" id="UP000196331">
    <property type="component" value="Unassembled WGS sequence"/>
</dbReference>
<evidence type="ECO:0000256" key="7">
    <source>
        <dbReference type="ARBA" id="ARBA00023295"/>
    </source>
</evidence>
<dbReference type="GO" id="GO:0046373">
    <property type="term" value="P:L-arabinose metabolic process"/>
    <property type="evidence" value="ECO:0007669"/>
    <property type="project" value="InterPro"/>
</dbReference>
<keyword evidence="5 9" id="KW-0378">Hydrolase</keyword>
<comment type="subunit">
    <text evidence="3">Homohexamer; trimer of dimers.</text>
</comment>
<dbReference type="Gene3D" id="3.20.20.80">
    <property type="entry name" value="Glycosidases"/>
    <property type="match status" value="1"/>
</dbReference>